<dbReference type="GO" id="GO:0003723">
    <property type="term" value="F:RNA binding"/>
    <property type="evidence" value="ECO:0007669"/>
    <property type="project" value="InterPro"/>
</dbReference>
<accession>A0A183CXM1</accession>
<reference evidence="3" key="1">
    <citation type="submission" date="2016-06" db="UniProtKB">
        <authorList>
            <consortium name="WormBaseParasite"/>
        </authorList>
    </citation>
    <scope>IDENTIFICATION</scope>
</reference>
<name>A0A183CXM1_9BILA</name>
<dbReference type="Proteomes" id="UP000271098">
    <property type="component" value="Unassembled WGS sequence"/>
</dbReference>
<gene>
    <name evidence="1" type="ORF">GPUH_LOCUS1212</name>
</gene>
<keyword evidence="2" id="KW-1185">Reference proteome</keyword>
<evidence type="ECO:0000313" key="3">
    <source>
        <dbReference type="WBParaSite" id="GPUH_0000121201-mRNA-1"/>
    </source>
</evidence>
<dbReference type="SUPFAM" id="SSF54791">
    <property type="entry name" value="Eukaryotic type KH-domain (KH-domain type I)"/>
    <property type="match status" value="1"/>
</dbReference>
<dbReference type="EMBL" id="UYRT01001392">
    <property type="protein sequence ID" value="VDK29606.1"/>
    <property type="molecule type" value="Genomic_DNA"/>
</dbReference>
<dbReference type="OrthoDB" id="5841894at2759"/>
<dbReference type="WBParaSite" id="GPUH_0000121201-mRNA-1">
    <property type="protein sequence ID" value="GPUH_0000121201-mRNA-1"/>
    <property type="gene ID" value="GPUH_0000121201"/>
</dbReference>
<evidence type="ECO:0000313" key="2">
    <source>
        <dbReference type="Proteomes" id="UP000271098"/>
    </source>
</evidence>
<evidence type="ECO:0000313" key="1">
    <source>
        <dbReference type="EMBL" id="VDK29606.1"/>
    </source>
</evidence>
<dbReference type="InterPro" id="IPR036612">
    <property type="entry name" value="KH_dom_type_1_sf"/>
</dbReference>
<protein>
    <submittedName>
        <fullName evidence="3">PHM7_ext domain-containing protein</fullName>
    </submittedName>
</protein>
<reference evidence="1 2" key="2">
    <citation type="submission" date="2018-11" db="EMBL/GenBank/DDBJ databases">
        <authorList>
            <consortium name="Pathogen Informatics"/>
        </authorList>
    </citation>
    <scope>NUCLEOTIDE SEQUENCE [LARGE SCALE GENOMIC DNA]</scope>
</reference>
<sequence length="117" mass="13897">MYFRVPTNKVECITGKNDERAHWIMHLTKTELTLPHRRQKFIFIIIDREDDVHRALRIVQDMANGDYISNGSHLDLFRKRSYTNVSKPSFKEDEIHYTLFMGRLIKTIIFLSIAETV</sequence>
<organism evidence="3">
    <name type="scientific">Gongylonema pulchrum</name>
    <dbReference type="NCBI Taxonomy" id="637853"/>
    <lineage>
        <taxon>Eukaryota</taxon>
        <taxon>Metazoa</taxon>
        <taxon>Ecdysozoa</taxon>
        <taxon>Nematoda</taxon>
        <taxon>Chromadorea</taxon>
        <taxon>Rhabditida</taxon>
        <taxon>Spirurina</taxon>
        <taxon>Spiruromorpha</taxon>
        <taxon>Spiruroidea</taxon>
        <taxon>Gongylonematidae</taxon>
        <taxon>Gongylonema</taxon>
    </lineage>
</organism>
<proteinExistence type="predicted"/>
<dbReference type="AlphaFoldDB" id="A0A183CXM1"/>